<keyword evidence="2" id="KW-0378">Hydrolase</keyword>
<organism evidence="2">
    <name type="scientific">Acidicaldus sp</name>
    <dbReference type="NCBI Taxonomy" id="1872105"/>
    <lineage>
        <taxon>Bacteria</taxon>
        <taxon>Pseudomonadati</taxon>
        <taxon>Pseudomonadota</taxon>
        <taxon>Alphaproteobacteria</taxon>
        <taxon>Acetobacterales</taxon>
        <taxon>Acetobacteraceae</taxon>
        <taxon>Acidicaldus</taxon>
    </lineage>
</organism>
<accession>A0A8J4H8C0</accession>
<dbReference type="EMBL" id="DTQM01000066">
    <property type="protein sequence ID" value="HGC42264.1"/>
    <property type="molecule type" value="Genomic_DNA"/>
</dbReference>
<evidence type="ECO:0000259" key="1">
    <source>
        <dbReference type="Pfam" id="PF12697"/>
    </source>
</evidence>
<dbReference type="Gene3D" id="3.40.50.1820">
    <property type="entry name" value="alpha/beta hydrolase"/>
    <property type="match status" value="1"/>
</dbReference>
<dbReference type="InterPro" id="IPR029058">
    <property type="entry name" value="AB_hydrolase_fold"/>
</dbReference>
<feature type="domain" description="AB hydrolase-1" evidence="1">
    <location>
        <begin position="32"/>
        <end position="251"/>
    </location>
</feature>
<dbReference type="PANTHER" id="PTHR43798">
    <property type="entry name" value="MONOACYLGLYCEROL LIPASE"/>
    <property type="match status" value="1"/>
</dbReference>
<proteinExistence type="predicted"/>
<dbReference type="AlphaFoldDB" id="A0A8J4H8C0"/>
<dbReference type="InterPro" id="IPR000073">
    <property type="entry name" value="AB_hydrolase_1"/>
</dbReference>
<dbReference type="GO" id="GO:0016787">
    <property type="term" value="F:hydrolase activity"/>
    <property type="evidence" value="ECO:0007669"/>
    <property type="project" value="UniProtKB-KW"/>
</dbReference>
<reference evidence="2" key="1">
    <citation type="journal article" date="2020" name="mSystems">
        <title>Genome- and Community-Level Interaction Insights into Carbon Utilization and Element Cycling Functions of Hydrothermarchaeota in Hydrothermal Sediment.</title>
        <authorList>
            <person name="Zhou Z."/>
            <person name="Liu Y."/>
            <person name="Xu W."/>
            <person name="Pan J."/>
            <person name="Luo Z.H."/>
            <person name="Li M."/>
        </authorList>
    </citation>
    <scope>NUCLEOTIDE SEQUENCE</scope>
    <source>
        <strain evidence="2">SpSt-997</strain>
    </source>
</reference>
<dbReference type="GO" id="GO:0016020">
    <property type="term" value="C:membrane"/>
    <property type="evidence" value="ECO:0007669"/>
    <property type="project" value="TreeGrafter"/>
</dbReference>
<dbReference type="SUPFAM" id="SSF53474">
    <property type="entry name" value="alpha/beta-Hydrolases"/>
    <property type="match status" value="1"/>
</dbReference>
<protein>
    <submittedName>
        <fullName evidence="2">Alpha/beta fold hydrolase</fullName>
    </submittedName>
</protein>
<dbReference type="Pfam" id="PF12697">
    <property type="entry name" value="Abhydrolase_6"/>
    <property type="match status" value="1"/>
</dbReference>
<gene>
    <name evidence="2" type="ORF">ENY07_03440</name>
</gene>
<dbReference type="InterPro" id="IPR050266">
    <property type="entry name" value="AB_hydrolase_sf"/>
</dbReference>
<dbReference type="PANTHER" id="PTHR43798:SF33">
    <property type="entry name" value="HYDROLASE, PUTATIVE (AFU_ORTHOLOGUE AFUA_2G14860)-RELATED"/>
    <property type="match status" value="1"/>
</dbReference>
<comment type="caution">
    <text evidence="2">The sequence shown here is derived from an EMBL/GenBank/DDBJ whole genome shotgun (WGS) entry which is preliminary data.</text>
</comment>
<evidence type="ECO:0000313" key="2">
    <source>
        <dbReference type="EMBL" id="HGC42264.1"/>
    </source>
</evidence>
<name>A0A8J4H8C0_9PROT</name>
<sequence>MTAPAREITLTVDGVALEAAWWGEVRREKPVFVLLHEGLGSVGLWRDFPARLAAATGLAVFAYSRPGYGRSDPVTLPRPLSYMEDEARDRLGRVLAAAGITRAILLGHSDGASIAAIYAGMAPDPRLAGLILIAPHFFVEEISLQAIAKAREAYWGGDLRARLARHHRDVAGAFRGWNEAWLDPGFAAWRIDRFLPLIRVPVLLIQGLADPYGTLAQVACAEAALPEPPRVLLLEGAGHAPHLSHQAQVLAAIDAFLRAGEPAK</sequence>